<comment type="caution">
    <text evidence="8">The sequence shown here is derived from an EMBL/GenBank/DDBJ whole genome shotgun (WGS) entry which is preliminary data.</text>
</comment>
<evidence type="ECO:0000256" key="1">
    <source>
        <dbReference type="ARBA" id="ARBA00005862"/>
    </source>
</evidence>
<dbReference type="SUPFAM" id="SSF52425">
    <property type="entry name" value="Cryptochrome/photolyase, N-terminal domain"/>
    <property type="match status" value="1"/>
</dbReference>
<name>A0ABQ4P1Y5_9GAMM</name>
<accession>A0ABQ4P1Y5</accession>
<keyword evidence="3 6" id="KW-0285">Flavoprotein</keyword>
<dbReference type="Gene3D" id="3.40.50.620">
    <property type="entry name" value="HUPs"/>
    <property type="match status" value="1"/>
</dbReference>
<dbReference type="Pfam" id="PF00875">
    <property type="entry name" value="DNA_photolyase"/>
    <property type="match status" value="1"/>
</dbReference>
<dbReference type="PRINTS" id="PR00147">
    <property type="entry name" value="DNAPHOTLYASE"/>
</dbReference>
<dbReference type="SUPFAM" id="SSF48173">
    <property type="entry name" value="Cryptochrome/photolyase FAD-binding domain"/>
    <property type="match status" value="1"/>
</dbReference>
<proteinExistence type="inferred from homology"/>
<evidence type="ECO:0000256" key="6">
    <source>
        <dbReference type="RuleBase" id="RU367151"/>
    </source>
</evidence>
<dbReference type="Proteomes" id="UP000887104">
    <property type="component" value="Unassembled WGS sequence"/>
</dbReference>
<dbReference type="Gene3D" id="1.10.579.10">
    <property type="entry name" value="DNA Cyclobutane Dipyrimidine Photolyase, subunit A, domain 3"/>
    <property type="match status" value="1"/>
</dbReference>
<sequence length="465" mass="52373">MSPHKKALFCFSNDLRLSDNQALNYVLQQCESVALVYIFNPQDFIAQRYHQASLGKHRLNFIINSLLDLEQQLRAQGHQLQILLGDPVTVLSELINNEAFSLVGYTASVGAEEQSRWHKLASAWSGAENVNRKVNFLANWNNSLFSAEQISSLADAFSSFSCFRRKVEKSLLTVAMPCETWPQRRVKPLDLSLASQRFKVSDAWLSDNSAAASTPFKAGEQAAQAHLTQYFLTSLPHSYKATRNTFDGFDNSTKFSPYLAQGNLSARQIWNALKHFELDQGSSDSSYWIGFELLWREYFHWLALRMGKALFQFKGLAAAAPLTSYFPERFTKWCSGCTPYPLVNACMKQLNATGYMSNRGRQIVASCLVNELGLDWRYGAAYFELQLVDYDVASNWGNWQYIAGVGVDPRGGRQFNLQKQTEIYDPAGEFIAKWQGEVNSSQALDSVDAADWPLQAETLLAKSEA</sequence>
<dbReference type="PROSITE" id="PS51645">
    <property type="entry name" value="PHR_CRY_ALPHA_BETA"/>
    <property type="match status" value="1"/>
</dbReference>
<dbReference type="NCBIfam" id="TIGR02765">
    <property type="entry name" value="crypto_DASH"/>
    <property type="match status" value="1"/>
</dbReference>
<dbReference type="RefSeq" id="WP_220779228.1">
    <property type="nucleotide sequence ID" value="NZ_BPEY01000006.1"/>
</dbReference>
<dbReference type="InterPro" id="IPR014133">
    <property type="entry name" value="Cry_DASH"/>
</dbReference>
<evidence type="ECO:0000256" key="3">
    <source>
        <dbReference type="ARBA" id="ARBA00022630"/>
    </source>
</evidence>
<comment type="cofactor">
    <cofactor evidence="6">
        <name>FAD</name>
        <dbReference type="ChEBI" id="CHEBI:57692"/>
    </cofactor>
    <text evidence="6">Binds 1 FAD per subunit.</text>
</comment>
<keyword evidence="9" id="KW-1185">Reference proteome</keyword>
<evidence type="ECO:0000256" key="5">
    <source>
        <dbReference type="ARBA" id="ARBA00022991"/>
    </source>
</evidence>
<keyword evidence="4 6" id="KW-0274">FAD</keyword>
<feature type="domain" description="Photolyase/cryptochrome alpha/beta" evidence="7">
    <location>
        <begin position="5"/>
        <end position="144"/>
    </location>
</feature>
<dbReference type="InterPro" id="IPR036155">
    <property type="entry name" value="Crypto/Photolyase_N_sf"/>
</dbReference>
<dbReference type="InterPro" id="IPR002081">
    <property type="entry name" value="Cryptochrome/DNA_photolyase_1"/>
</dbReference>
<dbReference type="PANTHER" id="PTHR11455">
    <property type="entry name" value="CRYPTOCHROME"/>
    <property type="match status" value="1"/>
</dbReference>
<dbReference type="InterPro" id="IPR006050">
    <property type="entry name" value="DNA_photolyase_N"/>
</dbReference>
<organism evidence="8 9">
    <name type="scientific">Shewanella sairae</name>
    <dbReference type="NCBI Taxonomy" id="190310"/>
    <lineage>
        <taxon>Bacteria</taxon>
        <taxon>Pseudomonadati</taxon>
        <taxon>Pseudomonadota</taxon>
        <taxon>Gammaproteobacteria</taxon>
        <taxon>Alteromonadales</taxon>
        <taxon>Shewanellaceae</taxon>
        <taxon>Shewanella</taxon>
    </lineage>
</organism>
<dbReference type="EMBL" id="BPEY01000006">
    <property type="protein sequence ID" value="GIU41517.1"/>
    <property type="molecule type" value="Genomic_DNA"/>
</dbReference>
<dbReference type="PANTHER" id="PTHR11455:SF22">
    <property type="entry name" value="CRYPTOCHROME DASH"/>
    <property type="match status" value="1"/>
</dbReference>
<protein>
    <recommendedName>
        <fullName evidence="2 6">Cryptochrome DASH</fullName>
    </recommendedName>
</protein>
<dbReference type="InterPro" id="IPR005101">
    <property type="entry name" value="Cryptochr/Photolyase_FAD-bd"/>
</dbReference>
<evidence type="ECO:0000256" key="4">
    <source>
        <dbReference type="ARBA" id="ARBA00022827"/>
    </source>
</evidence>
<comment type="cofactor">
    <cofactor evidence="6">
        <name>(6R)-5,10-methylene-5,6,7,8-tetrahydrofolate</name>
        <dbReference type="ChEBI" id="CHEBI:15636"/>
    </cofactor>
    <text evidence="6">Binds 1 5,10-methenyltetrahydrofolate (MTHF) per subunit.</text>
</comment>
<evidence type="ECO:0000259" key="7">
    <source>
        <dbReference type="PROSITE" id="PS51645"/>
    </source>
</evidence>
<dbReference type="Gene3D" id="1.25.40.80">
    <property type="match status" value="1"/>
</dbReference>
<keyword evidence="5 6" id="KW-0157">Chromophore</keyword>
<evidence type="ECO:0000313" key="9">
    <source>
        <dbReference type="Proteomes" id="UP000887104"/>
    </source>
</evidence>
<dbReference type="Pfam" id="PF03441">
    <property type="entry name" value="FAD_binding_7"/>
    <property type="match status" value="1"/>
</dbReference>
<dbReference type="InterPro" id="IPR014729">
    <property type="entry name" value="Rossmann-like_a/b/a_fold"/>
</dbReference>
<evidence type="ECO:0000256" key="2">
    <source>
        <dbReference type="ARBA" id="ARBA00017881"/>
    </source>
</evidence>
<gene>
    <name evidence="8" type="primary">cry1</name>
    <name evidence="8" type="ORF">TUM4438_05990</name>
</gene>
<reference evidence="8" key="1">
    <citation type="submission" date="2021-05" db="EMBL/GenBank/DDBJ databases">
        <title>Molecular characterization for Shewanella algae harboring chromosomal blaOXA-55-like strains isolated from clinical and environment sample.</title>
        <authorList>
            <person name="Ohama Y."/>
            <person name="Aoki K."/>
            <person name="Harada S."/>
            <person name="Moriya K."/>
            <person name="Ishii Y."/>
            <person name="Tateda K."/>
        </authorList>
    </citation>
    <scope>NUCLEOTIDE SEQUENCE</scope>
    <source>
        <strain evidence="8">JCM 11563</strain>
    </source>
</reference>
<dbReference type="InterPro" id="IPR036134">
    <property type="entry name" value="Crypto/Photolyase_FAD-like_sf"/>
</dbReference>
<evidence type="ECO:0000313" key="8">
    <source>
        <dbReference type="EMBL" id="GIU41517.1"/>
    </source>
</evidence>
<comment type="function">
    <text evidence="6">May have a photoreceptor function.</text>
</comment>
<comment type="similarity">
    <text evidence="1 6">Belongs to the DNA photolyase class-1 family.</text>
</comment>